<keyword evidence="2" id="KW-1185">Reference proteome</keyword>
<sequence length="178" mass="19039">MYDLLIKNGLVANEYHVLPLDVAVKDEKVVALALHGALDEIHATHVIDAQGKYVLPGGIDPHVHYDISISEAMTAQTPVAGSRAGLYGGTTTYIDFSLQAGEESLLESIQGKMAHTEAQNPHADYALHAIMSGDWPLKNAEMIAEAISGGVMSFKFFTTFKGSPSIGGLMSDDGRIQI</sequence>
<feature type="non-terminal residue" evidence="1">
    <location>
        <position position="178"/>
    </location>
</feature>
<dbReference type="InterPro" id="IPR011059">
    <property type="entry name" value="Metal-dep_hydrolase_composite"/>
</dbReference>
<dbReference type="Gene3D" id="3.20.20.140">
    <property type="entry name" value="Metal-dependent hydrolases"/>
    <property type="match status" value="1"/>
</dbReference>
<dbReference type="SUPFAM" id="SSF51338">
    <property type="entry name" value="Composite domain of metallo-dependent hydrolases"/>
    <property type="match status" value="1"/>
</dbReference>
<dbReference type="InterPro" id="IPR050378">
    <property type="entry name" value="Metallo-dep_Hydrolases_sf"/>
</dbReference>
<dbReference type="Proteomes" id="UP000019140">
    <property type="component" value="Unassembled WGS sequence"/>
</dbReference>
<organism evidence="1 2">
    <name type="scientific">Candidatus Entotheonella gemina</name>
    <dbReference type="NCBI Taxonomy" id="1429439"/>
    <lineage>
        <taxon>Bacteria</taxon>
        <taxon>Pseudomonadati</taxon>
        <taxon>Nitrospinota/Tectimicrobiota group</taxon>
        <taxon>Candidatus Tectimicrobiota</taxon>
        <taxon>Candidatus Entotheonellia</taxon>
        <taxon>Candidatus Entotheonellales</taxon>
        <taxon>Candidatus Entotheonellaceae</taxon>
        <taxon>Candidatus Entotheonella</taxon>
    </lineage>
</organism>
<gene>
    <name evidence="1" type="ORF">ETSY2_31765</name>
</gene>
<accession>W4M156</accession>
<comment type="caution">
    <text evidence="1">The sequence shown here is derived from an EMBL/GenBank/DDBJ whole genome shotgun (WGS) entry which is preliminary data.</text>
</comment>
<dbReference type="Gene3D" id="2.30.40.10">
    <property type="entry name" value="Urease, subunit C, domain 1"/>
    <property type="match status" value="1"/>
</dbReference>
<dbReference type="GO" id="GO:0016810">
    <property type="term" value="F:hydrolase activity, acting on carbon-nitrogen (but not peptide) bonds"/>
    <property type="evidence" value="ECO:0007669"/>
    <property type="project" value="InterPro"/>
</dbReference>
<name>W4M156_9BACT</name>
<dbReference type="SUPFAM" id="SSF51556">
    <property type="entry name" value="Metallo-dependent hydrolases"/>
    <property type="match status" value="1"/>
</dbReference>
<evidence type="ECO:0000313" key="1">
    <source>
        <dbReference type="EMBL" id="ETX03920.1"/>
    </source>
</evidence>
<dbReference type="EMBL" id="AZHX01001349">
    <property type="protein sequence ID" value="ETX03920.1"/>
    <property type="molecule type" value="Genomic_DNA"/>
</dbReference>
<reference evidence="1 2" key="1">
    <citation type="journal article" date="2014" name="Nature">
        <title>An environmental bacterial taxon with a large and distinct metabolic repertoire.</title>
        <authorList>
            <person name="Wilson M.C."/>
            <person name="Mori T."/>
            <person name="Ruckert C."/>
            <person name="Uria A.R."/>
            <person name="Helf M.J."/>
            <person name="Takada K."/>
            <person name="Gernert C."/>
            <person name="Steffens U.A."/>
            <person name="Heycke N."/>
            <person name="Schmitt S."/>
            <person name="Rinke C."/>
            <person name="Helfrich E.J."/>
            <person name="Brachmann A.O."/>
            <person name="Gurgui C."/>
            <person name="Wakimoto T."/>
            <person name="Kracht M."/>
            <person name="Crusemann M."/>
            <person name="Hentschel U."/>
            <person name="Abe I."/>
            <person name="Matsunaga S."/>
            <person name="Kalinowski J."/>
            <person name="Takeyama H."/>
            <person name="Piel J."/>
        </authorList>
    </citation>
    <scope>NUCLEOTIDE SEQUENCE [LARGE SCALE GENOMIC DNA]</scope>
    <source>
        <strain evidence="2">TSY2</strain>
    </source>
</reference>
<evidence type="ECO:0000313" key="2">
    <source>
        <dbReference type="Proteomes" id="UP000019140"/>
    </source>
</evidence>
<dbReference type="InterPro" id="IPR032466">
    <property type="entry name" value="Metal_Hydrolase"/>
</dbReference>
<proteinExistence type="predicted"/>
<dbReference type="PANTHER" id="PTHR11647">
    <property type="entry name" value="HYDRANTOINASE/DIHYDROPYRIMIDINASE FAMILY MEMBER"/>
    <property type="match status" value="1"/>
</dbReference>
<protein>
    <submittedName>
        <fullName evidence="1">Uncharacterized protein</fullName>
    </submittedName>
</protein>
<dbReference type="HOGENOM" id="CLU_1513616_0_0_7"/>
<dbReference type="AlphaFoldDB" id="W4M156"/>
<dbReference type="PANTHER" id="PTHR11647:SF1">
    <property type="entry name" value="COLLAPSIN RESPONSE MEDIATOR PROTEIN"/>
    <property type="match status" value="1"/>
</dbReference>